<feature type="compositionally biased region" description="Polar residues" evidence="14">
    <location>
        <begin position="454"/>
        <end position="463"/>
    </location>
</feature>
<feature type="coiled-coil region" evidence="13">
    <location>
        <begin position="135"/>
        <end position="195"/>
    </location>
</feature>
<dbReference type="RefSeq" id="XP_023252032.1">
    <property type="nucleotide sequence ID" value="XM_023396264.1"/>
</dbReference>
<sequence length="463" mass="52320">MTMAPVSDMEVTSVSDKEERVRRGGPLSLDDCRCPVCLEILMEPVTLPCTHTFCKGCFLETVDKTTLCCPMCRKRVSTWARLNSRNNTLVNQQLWRQIQICFPSQCERRLTGQEDEGDPGVSVFFPTVSRPGELRQEYEDQVSKLTEEKRVLDEEERRASEEYIQRLLAEEEELVQEESRRREDDERLARLLNNQLNSAPVSQENFHPAEVTPAKKKKEVGAGQIEKFLCPLPSRTNSDCSSASSFRANKENILLPQEELQLPKLDYYGALTNRSEPPVLHLDSVEDQTPSSQLMGDGRPLSIKRKSSVLEKTEEGVMITKHCHCHSLPSSSSSSSLEEEGLPLQRRAEWETEQLSRRQQEEEDRRLALLLQKELDQEEKQRATDRRKGTADAYQLRQNRRGKVGASTNTPSRPSRKSSKSSTTTSSSSPSLKTTKTPSPSSSSTSRGSKQTTLTEMFSSLSS</sequence>
<feature type="compositionally biased region" description="Low complexity" evidence="14">
    <location>
        <begin position="327"/>
        <end position="336"/>
    </location>
</feature>
<dbReference type="InterPro" id="IPR034725">
    <property type="entry name" value="RNF168"/>
</dbReference>
<evidence type="ECO:0000256" key="11">
    <source>
        <dbReference type="ARBA" id="ARBA00023242"/>
    </source>
</evidence>
<keyword evidence="17" id="KW-1185">Reference proteome</keyword>
<keyword evidence="10 12" id="KW-0234">DNA repair</keyword>
<dbReference type="SUPFAM" id="SSF57850">
    <property type="entry name" value="RING/U-box"/>
    <property type="match status" value="1"/>
</dbReference>
<evidence type="ECO:0000313" key="17">
    <source>
        <dbReference type="Proteomes" id="UP000261360"/>
    </source>
</evidence>
<keyword evidence="13" id="KW-0175">Coiled coil</keyword>
<dbReference type="GO" id="GO:0035861">
    <property type="term" value="C:site of double-strand break"/>
    <property type="evidence" value="ECO:0007669"/>
    <property type="project" value="TreeGrafter"/>
</dbReference>
<dbReference type="GO" id="GO:0008270">
    <property type="term" value="F:zinc ion binding"/>
    <property type="evidence" value="ECO:0007669"/>
    <property type="project" value="UniProtKB-KW"/>
</dbReference>
<dbReference type="GO" id="GO:0061630">
    <property type="term" value="F:ubiquitin protein ligase activity"/>
    <property type="evidence" value="ECO:0007669"/>
    <property type="project" value="UniProtKB-EC"/>
</dbReference>
<keyword evidence="8 12" id="KW-0862">Zinc</keyword>
<accession>A0A3B4WQN6</accession>
<comment type="domain">
    <text evidence="12">The MIU motif (motif interacting with ubiquitin) mediates the interaction with both 'Lys-48'- and 'Lys-63'-linked ubiquitin chains. The UMI motif mediates interaction with ubiquitin with a preference for 'Lys-63'-linked ubiquitin. The specificity for different types of ubiquitin is mediated by juxtaposition of ubiquitin-binding motifs (MIU and UMI motifs) with LR motifs (LRMs).</text>
</comment>
<comment type="caution">
    <text evidence="12">Lacks conserved residue(s) required for the propagation of feature annotation.</text>
</comment>
<evidence type="ECO:0000256" key="14">
    <source>
        <dbReference type="SAM" id="MobiDB-lite"/>
    </source>
</evidence>
<dbReference type="GeneTree" id="ENSGT00940000153680"/>
<dbReference type="STRING" id="1841481.ENSSLDP00000007154"/>
<dbReference type="Gene3D" id="3.30.40.10">
    <property type="entry name" value="Zinc/RING finger domain, C3HC4 (zinc finger)"/>
    <property type="match status" value="1"/>
</dbReference>
<evidence type="ECO:0000256" key="8">
    <source>
        <dbReference type="ARBA" id="ARBA00022833"/>
    </source>
</evidence>
<dbReference type="InterPro" id="IPR013083">
    <property type="entry name" value="Znf_RING/FYVE/PHD"/>
</dbReference>
<feature type="domain" description="RING-type" evidence="15">
    <location>
        <begin position="34"/>
        <end position="73"/>
    </location>
</feature>
<evidence type="ECO:0000256" key="12">
    <source>
        <dbReference type="HAMAP-Rule" id="MF_03066"/>
    </source>
</evidence>
<keyword evidence="6 12" id="KW-0863">Zinc-finger</keyword>
<dbReference type="Ensembl" id="ENSSLDT00000007380.1">
    <property type="protein sequence ID" value="ENSSLDP00000007154.1"/>
    <property type="gene ID" value="ENSSLDG00000005694.1"/>
</dbReference>
<feature type="region of interest" description="Disordered" evidence="14">
    <location>
        <begin position="286"/>
        <end position="305"/>
    </location>
</feature>
<feature type="short sequence motif" description="UMI motif" evidence="12">
    <location>
        <begin position="161"/>
        <end position="169"/>
    </location>
</feature>
<dbReference type="UniPathway" id="UPA00143"/>
<dbReference type="PANTHER" id="PTHR23328">
    <property type="entry name" value="RING-TYPE DOMAIN-CONTAINING PROTEIN"/>
    <property type="match status" value="1"/>
</dbReference>
<comment type="similarity">
    <text evidence="12">Belongs to the RNF168 family.</text>
</comment>
<evidence type="ECO:0000259" key="15">
    <source>
        <dbReference type="PROSITE" id="PS50089"/>
    </source>
</evidence>
<evidence type="ECO:0000313" key="16">
    <source>
        <dbReference type="Ensembl" id="ENSSLDP00000007154.1"/>
    </source>
</evidence>
<proteinExistence type="inferred from homology"/>
<keyword evidence="11 12" id="KW-0539">Nucleus</keyword>
<evidence type="ECO:0000256" key="7">
    <source>
        <dbReference type="ARBA" id="ARBA00022786"/>
    </source>
</evidence>
<reference evidence="16" key="2">
    <citation type="submission" date="2025-09" db="UniProtKB">
        <authorList>
            <consortium name="Ensembl"/>
        </authorList>
    </citation>
    <scope>IDENTIFICATION</scope>
</reference>
<comment type="pathway">
    <text evidence="12">Protein modification; protein ubiquitination.</text>
</comment>
<evidence type="ECO:0000256" key="2">
    <source>
        <dbReference type="ARBA" id="ARBA00012483"/>
    </source>
</evidence>
<dbReference type="OrthoDB" id="426657at2759"/>
<dbReference type="GO" id="GO:0005634">
    <property type="term" value="C:nucleus"/>
    <property type="evidence" value="ECO:0007669"/>
    <property type="project" value="UniProtKB-SubCell"/>
</dbReference>
<dbReference type="CDD" id="cd22265">
    <property type="entry name" value="UDM1_RNF168"/>
    <property type="match status" value="1"/>
</dbReference>
<dbReference type="CDD" id="cd21952">
    <property type="entry name" value="MIU2_RNF168"/>
    <property type="match status" value="1"/>
</dbReference>
<dbReference type="AlphaFoldDB" id="A0A3B4WQN6"/>
<evidence type="ECO:0000256" key="9">
    <source>
        <dbReference type="ARBA" id="ARBA00022853"/>
    </source>
</evidence>
<feature type="region of interest" description="Disordered" evidence="14">
    <location>
        <begin position="377"/>
        <end position="463"/>
    </location>
</feature>
<feature type="compositionally biased region" description="Low complexity" evidence="14">
    <location>
        <begin position="420"/>
        <end position="453"/>
    </location>
</feature>
<dbReference type="GO" id="GO:0016567">
    <property type="term" value="P:protein ubiquitination"/>
    <property type="evidence" value="ECO:0007669"/>
    <property type="project" value="UniProtKB-UniRule"/>
</dbReference>
<dbReference type="InterPro" id="IPR001841">
    <property type="entry name" value="Znf_RING"/>
</dbReference>
<dbReference type="HAMAP" id="MF_03066">
    <property type="entry name" value="RNF168"/>
    <property type="match status" value="1"/>
</dbReference>
<dbReference type="EC" id="2.3.2.27" evidence="2"/>
<dbReference type="GO" id="GO:0042393">
    <property type="term" value="F:histone binding"/>
    <property type="evidence" value="ECO:0007669"/>
    <property type="project" value="UniProtKB-UniRule"/>
</dbReference>
<evidence type="ECO:0000256" key="13">
    <source>
        <dbReference type="SAM" id="Coils"/>
    </source>
</evidence>
<evidence type="ECO:0000256" key="3">
    <source>
        <dbReference type="ARBA" id="ARBA00022679"/>
    </source>
</evidence>
<dbReference type="GO" id="GO:0006325">
    <property type="term" value="P:chromatin organization"/>
    <property type="evidence" value="ECO:0007669"/>
    <property type="project" value="UniProtKB-KW"/>
</dbReference>
<dbReference type="GO" id="GO:0010212">
    <property type="term" value="P:response to ionizing radiation"/>
    <property type="evidence" value="ECO:0007669"/>
    <property type="project" value="UniProtKB-UniRule"/>
</dbReference>
<organism evidence="16 17">
    <name type="scientific">Seriola lalandi dorsalis</name>
    <dbReference type="NCBI Taxonomy" id="1841481"/>
    <lineage>
        <taxon>Eukaryota</taxon>
        <taxon>Metazoa</taxon>
        <taxon>Chordata</taxon>
        <taxon>Craniata</taxon>
        <taxon>Vertebrata</taxon>
        <taxon>Euteleostomi</taxon>
        <taxon>Actinopterygii</taxon>
        <taxon>Neopterygii</taxon>
        <taxon>Teleostei</taxon>
        <taxon>Neoteleostei</taxon>
        <taxon>Acanthomorphata</taxon>
        <taxon>Carangaria</taxon>
        <taxon>Carangiformes</taxon>
        <taxon>Carangidae</taxon>
        <taxon>Seriola</taxon>
    </lineage>
</organism>
<feature type="region of interest" description="Disordered" evidence="14">
    <location>
        <begin position="325"/>
        <end position="344"/>
    </location>
</feature>
<dbReference type="InterPro" id="IPR018957">
    <property type="entry name" value="Znf_C3HC4_RING-type"/>
</dbReference>
<dbReference type="PROSITE" id="PS50089">
    <property type="entry name" value="ZF_RING_2"/>
    <property type="match status" value="1"/>
</dbReference>
<feature type="region of interest" description="Disordered" evidence="14">
    <location>
        <begin position="1"/>
        <end position="24"/>
    </location>
</feature>
<evidence type="ECO:0000256" key="4">
    <source>
        <dbReference type="ARBA" id="ARBA00022723"/>
    </source>
</evidence>
<keyword evidence="7 12" id="KW-0833">Ubl conjugation pathway</keyword>
<dbReference type="Proteomes" id="UP000261360">
    <property type="component" value="Unplaced"/>
</dbReference>
<keyword evidence="4 12" id="KW-0479">Metal-binding</keyword>
<dbReference type="GO" id="GO:0000151">
    <property type="term" value="C:ubiquitin ligase complex"/>
    <property type="evidence" value="ECO:0007669"/>
    <property type="project" value="UniProtKB-UniRule"/>
</dbReference>
<dbReference type="PANTHER" id="PTHR23328:SF1">
    <property type="entry name" value="E3 UBIQUITIN-PROTEIN LIGASE RNF168"/>
    <property type="match status" value="1"/>
</dbReference>
<dbReference type="CDD" id="cd16550">
    <property type="entry name" value="RING-HC_RNF168"/>
    <property type="match status" value="1"/>
</dbReference>
<dbReference type="InterPro" id="IPR051657">
    <property type="entry name" value="RNF168/RNF169_E3_ubiq-ligase"/>
</dbReference>
<dbReference type="GeneID" id="111646701"/>
<evidence type="ECO:0000256" key="1">
    <source>
        <dbReference type="ARBA" id="ARBA00000900"/>
    </source>
</evidence>
<gene>
    <name evidence="12" type="primary">RNF168</name>
</gene>
<protein>
    <recommendedName>
        <fullName evidence="2">RING-type E3 ubiquitin transferase</fullName>
        <ecNumber evidence="2">2.3.2.27</ecNumber>
    </recommendedName>
</protein>
<keyword evidence="9 12" id="KW-0156">Chromatin regulator</keyword>
<dbReference type="Pfam" id="PF00097">
    <property type="entry name" value="zf-C3HC4"/>
    <property type="match status" value="1"/>
</dbReference>
<evidence type="ECO:0000256" key="6">
    <source>
        <dbReference type="ARBA" id="ARBA00022771"/>
    </source>
</evidence>
<evidence type="ECO:0000256" key="10">
    <source>
        <dbReference type="ARBA" id="ARBA00023204"/>
    </source>
</evidence>
<dbReference type="SMART" id="SM00184">
    <property type="entry name" value="RING"/>
    <property type="match status" value="1"/>
</dbReference>
<keyword evidence="5 12" id="KW-0227">DNA damage</keyword>
<comment type="catalytic activity">
    <reaction evidence="1 12">
        <text>S-ubiquitinyl-[E2 ubiquitin-conjugating enzyme]-L-cysteine + [acceptor protein]-L-lysine = [E2 ubiquitin-conjugating enzyme]-L-cysteine + N(6)-ubiquitinyl-[acceptor protein]-L-lysine.</text>
        <dbReference type="EC" id="2.3.2.27"/>
    </reaction>
</comment>
<name>A0A3B4WQN6_SERLL</name>
<dbReference type="GO" id="GO:0031491">
    <property type="term" value="F:nucleosome binding"/>
    <property type="evidence" value="ECO:0007669"/>
    <property type="project" value="TreeGrafter"/>
</dbReference>
<reference evidence="16" key="1">
    <citation type="submission" date="2025-08" db="UniProtKB">
        <authorList>
            <consortium name="Ensembl"/>
        </authorList>
    </citation>
    <scope>IDENTIFICATION</scope>
</reference>
<feature type="compositionally biased region" description="Basic and acidic residues" evidence="14">
    <location>
        <begin position="377"/>
        <end position="390"/>
    </location>
</feature>
<dbReference type="GO" id="GO:0045739">
    <property type="term" value="P:positive regulation of DNA repair"/>
    <property type="evidence" value="ECO:0007669"/>
    <property type="project" value="UniProtKB-UniRule"/>
</dbReference>
<dbReference type="GO" id="GO:0043130">
    <property type="term" value="F:ubiquitin binding"/>
    <property type="evidence" value="ECO:0007669"/>
    <property type="project" value="UniProtKB-UniRule"/>
</dbReference>
<keyword evidence="3 12" id="KW-0808">Transferase</keyword>
<dbReference type="GO" id="GO:0006302">
    <property type="term" value="P:double-strand break repair"/>
    <property type="evidence" value="ECO:0007669"/>
    <property type="project" value="UniProtKB-UniRule"/>
</dbReference>
<dbReference type="RefSeq" id="XP_023252031.1">
    <property type="nucleotide sequence ID" value="XM_023396263.1"/>
</dbReference>
<comment type="subcellular location">
    <subcellularLocation>
        <location evidence="12">Nucleus</location>
    </subcellularLocation>
    <text evidence="12">Localizes to double-strand breaks (DSBs) sites of DNA damage.</text>
</comment>
<evidence type="ECO:0000256" key="5">
    <source>
        <dbReference type="ARBA" id="ARBA00022763"/>
    </source>
</evidence>